<keyword evidence="2" id="KW-0677">Repeat</keyword>
<evidence type="ECO:0000256" key="1">
    <source>
        <dbReference type="ARBA" id="ARBA00007626"/>
    </source>
</evidence>
<evidence type="ECO:0000313" key="4">
    <source>
        <dbReference type="EMBL" id="CAK9180617.1"/>
    </source>
</evidence>
<sequence length="228" mass="25538">MEALGIGSRNVADSAMFRGLVQCGKMEEAMLILDCMLRVQLVPTITTFTTLMHKFCKEFNPIEATLLLTNVLITGLCASGGIVQAFDLYEEIKQRDLCPNTTTFTVLTDALLTKNNIVKGEMILMDLQDRGLISRDQSTQDLHKGLMDHCGGLLANEVVMGISLPNQLGCKMSYLFLMHGIMDRARLFMDRWGADFRLSAAKVGKSSDTKYIKIYGFPTDFHWCQYKS</sequence>
<comment type="similarity">
    <text evidence="1">Belongs to the PPR family. P subfamily.</text>
</comment>
<organism evidence="4 5">
    <name type="scientific">Ilex paraguariensis</name>
    <name type="common">yerba mate</name>
    <dbReference type="NCBI Taxonomy" id="185542"/>
    <lineage>
        <taxon>Eukaryota</taxon>
        <taxon>Viridiplantae</taxon>
        <taxon>Streptophyta</taxon>
        <taxon>Embryophyta</taxon>
        <taxon>Tracheophyta</taxon>
        <taxon>Spermatophyta</taxon>
        <taxon>Magnoliopsida</taxon>
        <taxon>eudicotyledons</taxon>
        <taxon>Gunneridae</taxon>
        <taxon>Pentapetalae</taxon>
        <taxon>asterids</taxon>
        <taxon>campanulids</taxon>
        <taxon>Aquifoliales</taxon>
        <taxon>Aquifoliaceae</taxon>
        <taxon>Ilex</taxon>
    </lineage>
</organism>
<comment type="caution">
    <text evidence="4">The sequence shown here is derived from an EMBL/GenBank/DDBJ whole genome shotgun (WGS) entry which is preliminary data.</text>
</comment>
<protein>
    <recommendedName>
        <fullName evidence="6">Pentatricopeptide repeat-containing protein</fullName>
    </recommendedName>
</protein>
<feature type="repeat" description="PPR" evidence="3">
    <location>
        <begin position="65"/>
        <end position="99"/>
    </location>
</feature>
<dbReference type="InterPro" id="IPR011990">
    <property type="entry name" value="TPR-like_helical_dom_sf"/>
</dbReference>
<dbReference type="Proteomes" id="UP001642360">
    <property type="component" value="Unassembled WGS sequence"/>
</dbReference>
<dbReference type="PROSITE" id="PS51375">
    <property type="entry name" value="PPR"/>
    <property type="match status" value="1"/>
</dbReference>
<evidence type="ECO:0000256" key="2">
    <source>
        <dbReference type="ARBA" id="ARBA00022737"/>
    </source>
</evidence>
<dbReference type="EMBL" id="CAUOFW020007790">
    <property type="protein sequence ID" value="CAK9180617.1"/>
    <property type="molecule type" value="Genomic_DNA"/>
</dbReference>
<evidence type="ECO:0000256" key="3">
    <source>
        <dbReference type="PROSITE-ProRule" id="PRU00708"/>
    </source>
</evidence>
<evidence type="ECO:0000313" key="5">
    <source>
        <dbReference type="Proteomes" id="UP001642360"/>
    </source>
</evidence>
<evidence type="ECO:0008006" key="6">
    <source>
        <dbReference type="Google" id="ProtNLM"/>
    </source>
</evidence>
<dbReference type="Gene3D" id="1.25.40.10">
    <property type="entry name" value="Tetratricopeptide repeat domain"/>
    <property type="match status" value="2"/>
</dbReference>
<dbReference type="InterPro" id="IPR002885">
    <property type="entry name" value="PPR_rpt"/>
</dbReference>
<keyword evidence="5" id="KW-1185">Reference proteome</keyword>
<name>A0ABC8UHU5_9AQUA</name>
<dbReference type="Pfam" id="PF13041">
    <property type="entry name" value="PPR_2"/>
    <property type="match status" value="2"/>
</dbReference>
<dbReference type="AlphaFoldDB" id="A0ABC8UHU5"/>
<proteinExistence type="inferred from homology"/>
<dbReference type="PANTHER" id="PTHR47941">
    <property type="entry name" value="PENTATRICOPEPTIDE REPEAT-CONTAINING PROTEIN 3, MITOCHONDRIAL"/>
    <property type="match status" value="1"/>
</dbReference>
<gene>
    <name evidence="4" type="ORF">ILEXP_LOCUS50634</name>
</gene>
<accession>A0ABC8UHU5</accession>
<dbReference type="NCBIfam" id="TIGR00756">
    <property type="entry name" value="PPR"/>
    <property type="match status" value="1"/>
</dbReference>
<reference evidence="4 5" key="1">
    <citation type="submission" date="2024-02" db="EMBL/GenBank/DDBJ databases">
        <authorList>
            <person name="Vignale AGUSTIN F."/>
            <person name="Sosa J E."/>
            <person name="Modenutti C."/>
        </authorList>
    </citation>
    <scope>NUCLEOTIDE SEQUENCE [LARGE SCALE GENOMIC DNA]</scope>
</reference>